<dbReference type="InterPro" id="IPR005501">
    <property type="entry name" value="LamB/YcsF/PxpA-like"/>
</dbReference>
<dbReference type="RefSeq" id="WP_067854170.1">
    <property type="nucleotide sequence ID" value="NZ_CP011502.1"/>
</dbReference>
<dbReference type="InterPro" id="IPR011330">
    <property type="entry name" value="Glyco_hydro/deAcase_b/a-brl"/>
</dbReference>
<accession>A0A0U3SYM7</accession>
<dbReference type="Gene3D" id="3.20.20.370">
    <property type="entry name" value="Glycoside hydrolase/deacetylase"/>
    <property type="match status" value="1"/>
</dbReference>
<dbReference type="PANTHER" id="PTHR30292">
    <property type="entry name" value="UNCHARACTERIZED PROTEIN YBGL-RELATED"/>
    <property type="match status" value="1"/>
</dbReference>
<dbReference type="Proteomes" id="UP000067689">
    <property type="component" value="Chromosome"/>
</dbReference>
<dbReference type="OrthoDB" id="9773478at2"/>
<dbReference type="CDD" id="cd10787">
    <property type="entry name" value="LamB_YcsF_like"/>
    <property type="match status" value="1"/>
</dbReference>
<sequence>MRIDLNADVAESPDDLALLDVVTSANVCCGAYAGGEELMLDACERAVERGVVVGAQVGYPDREGFGRRPQEPTDDELVATLREQLDLLAEVADAVGARVAYVKPHGALYNTVVHDERQAAAVVEAVAPYGLPLLGLPGAASLRLAAADGLQVVTEGFADRAYTPDGLLMPRSEPGAVLTDVDAVAAQALRLAPQVDSLCVHGDSPGALDLARAVRAALADAGHHVTPFA</sequence>
<dbReference type="PATRIC" id="fig|2041.4.peg.502"/>
<dbReference type="Pfam" id="PF03746">
    <property type="entry name" value="LamB_YcsF"/>
    <property type="match status" value="1"/>
</dbReference>
<protein>
    <recommendedName>
        <fullName evidence="3">LamB/YcsF family protein</fullName>
    </recommendedName>
</protein>
<name>A0A0U3SYM7_9ACTN</name>
<evidence type="ECO:0000313" key="2">
    <source>
        <dbReference type="Proteomes" id="UP000067689"/>
    </source>
</evidence>
<dbReference type="PANTHER" id="PTHR30292:SF0">
    <property type="entry name" value="5-OXOPROLINASE SUBUNIT A"/>
    <property type="match status" value="1"/>
</dbReference>
<dbReference type="NCBIfam" id="NF003814">
    <property type="entry name" value="PRK05406.1-3"/>
    <property type="match status" value="1"/>
</dbReference>
<reference evidence="1 2" key="1">
    <citation type="journal article" date="1991" name="Int. J. Syst. Bacteriol.">
        <title>Description of the erythromycin-producing bacterium Arthrobacter sp. strain NRRL B-3381 as Aeromicrobium erythreum gen. nov., sp. nov.</title>
        <authorList>
            <person name="Miller E.S."/>
            <person name="Woese C.R."/>
            <person name="Brenner S."/>
        </authorList>
    </citation>
    <scope>NUCLEOTIDE SEQUENCE [LARGE SCALE GENOMIC DNA]</scope>
    <source>
        <strain evidence="1 2">AR18</strain>
    </source>
</reference>
<dbReference type="STRING" id="2041.AERYTH_02375"/>
<dbReference type="KEGG" id="aer:AERYTH_02375"/>
<keyword evidence="2" id="KW-1185">Reference proteome</keyword>
<dbReference type="AlphaFoldDB" id="A0A0U3SYM7"/>
<dbReference type="GO" id="GO:0005975">
    <property type="term" value="P:carbohydrate metabolic process"/>
    <property type="evidence" value="ECO:0007669"/>
    <property type="project" value="InterPro"/>
</dbReference>
<dbReference type="SUPFAM" id="SSF88713">
    <property type="entry name" value="Glycoside hydrolase/deacetylase"/>
    <property type="match status" value="1"/>
</dbReference>
<evidence type="ECO:0008006" key="3">
    <source>
        <dbReference type="Google" id="ProtNLM"/>
    </source>
</evidence>
<gene>
    <name evidence="1" type="ORF">AERYTH_02375</name>
</gene>
<evidence type="ECO:0000313" key="1">
    <source>
        <dbReference type="EMBL" id="ALX03624.1"/>
    </source>
</evidence>
<dbReference type="EMBL" id="CP011502">
    <property type="protein sequence ID" value="ALX03624.1"/>
    <property type="molecule type" value="Genomic_DNA"/>
</dbReference>
<proteinExistence type="predicted"/>
<organism evidence="1 2">
    <name type="scientific">Aeromicrobium erythreum</name>
    <dbReference type="NCBI Taxonomy" id="2041"/>
    <lineage>
        <taxon>Bacteria</taxon>
        <taxon>Bacillati</taxon>
        <taxon>Actinomycetota</taxon>
        <taxon>Actinomycetes</taxon>
        <taxon>Propionibacteriales</taxon>
        <taxon>Nocardioidaceae</taxon>
        <taxon>Aeromicrobium</taxon>
    </lineage>
</organism>